<keyword evidence="1" id="KW-0732">Signal</keyword>
<name>A0A224Y227_9HEMI</name>
<dbReference type="EMBL" id="GFTR01001885">
    <property type="protein sequence ID" value="JAW14541.1"/>
    <property type="molecule type" value="Transcribed_RNA"/>
</dbReference>
<protein>
    <submittedName>
        <fullName evidence="2">Putative secreted protein</fullName>
    </submittedName>
</protein>
<evidence type="ECO:0000256" key="1">
    <source>
        <dbReference type="SAM" id="SignalP"/>
    </source>
</evidence>
<sequence length="114" mass="12503">MHGIIPTSRAVEALLLLSLSHSLQVRPEISMPAQELGEEEVYLPVRPSHPFLNSLNQAGSPPAPQVFFPGSLPPLESTIPLLSGESILTSLRLPFIKRFSLLCKECDRDHSGNH</sequence>
<organism evidence="2">
    <name type="scientific">Panstrongylus lignarius</name>
    <dbReference type="NCBI Taxonomy" id="156445"/>
    <lineage>
        <taxon>Eukaryota</taxon>
        <taxon>Metazoa</taxon>
        <taxon>Ecdysozoa</taxon>
        <taxon>Arthropoda</taxon>
        <taxon>Hexapoda</taxon>
        <taxon>Insecta</taxon>
        <taxon>Pterygota</taxon>
        <taxon>Neoptera</taxon>
        <taxon>Paraneoptera</taxon>
        <taxon>Hemiptera</taxon>
        <taxon>Heteroptera</taxon>
        <taxon>Panheteroptera</taxon>
        <taxon>Cimicomorpha</taxon>
        <taxon>Reduviidae</taxon>
        <taxon>Triatominae</taxon>
        <taxon>Panstrongylus</taxon>
    </lineage>
</organism>
<accession>A0A224Y227</accession>
<reference evidence="2" key="1">
    <citation type="journal article" date="2018" name="PLoS Negl. Trop. Dis.">
        <title>An insight into the salivary gland and fat body transcriptome of Panstrongylus lignarius (Hemiptera: Heteroptera), the main vector of Chagas disease in Peru.</title>
        <authorList>
            <person name="Nevoa J.C."/>
            <person name="Mendes M.T."/>
            <person name="da Silva M.V."/>
            <person name="Soares S.C."/>
            <person name="Oliveira C.J.F."/>
            <person name="Ribeiro J.M.C."/>
        </authorList>
    </citation>
    <scope>NUCLEOTIDE SEQUENCE</scope>
</reference>
<dbReference type="AlphaFoldDB" id="A0A224Y227"/>
<feature type="signal peptide" evidence="1">
    <location>
        <begin position="1"/>
        <end position="22"/>
    </location>
</feature>
<proteinExistence type="predicted"/>
<evidence type="ECO:0000313" key="2">
    <source>
        <dbReference type="EMBL" id="JAW14541.1"/>
    </source>
</evidence>
<feature type="chain" id="PRO_5012081597" evidence="1">
    <location>
        <begin position="23"/>
        <end position="114"/>
    </location>
</feature>